<evidence type="ECO:0000256" key="3">
    <source>
        <dbReference type="ARBA" id="ARBA00022448"/>
    </source>
</evidence>
<comment type="similarity">
    <text evidence="2 10">Belongs to the SWEET sugar transporter family.</text>
</comment>
<dbReference type="FunFam" id="1.20.1280.290:FF:000003">
    <property type="entry name" value="Bidirectional sugar transporter SWEET"/>
    <property type="match status" value="1"/>
</dbReference>
<comment type="subcellular location">
    <subcellularLocation>
        <location evidence="1">Cell membrane</location>
        <topology evidence="1">Multi-pass membrane protein</topology>
    </subcellularLocation>
</comment>
<dbReference type="InterPro" id="IPR004316">
    <property type="entry name" value="SWEET_rpt"/>
</dbReference>
<dbReference type="Pfam" id="PF03083">
    <property type="entry name" value="MtN3_slv"/>
    <property type="match status" value="2"/>
</dbReference>
<feature type="transmembrane region" description="Helical" evidence="10">
    <location>
        <begin position="12"/>
        <end position="37"/>
    </location>
</feature>
<keyword evidence="6 10" id="KW-0812">Transmembrane</keyword>
<keyword evidence="4" id="KW-1003">Cell membrane</keyword>
<evidence type="ECO:0000313" key="13">
    <source>
        <dbReference type="Proteomes" id="UP000595140"/>
    </source>
</evidence>
<evidence type="ECO:0000256" key="8">
    <source>
        <dbReference type="ARBA" id="ARBA00022989"/>
    </source>
</evidence>
<dbReference type="AlphaFoldDB" id="A0A484LQT5"/>
<dbReference type="PANTHER" id="PTHR10791">
    <property type="entry name" value="RAG1-ACTIVATING PROTEIN 1"/>
    <property type="match status" value="1"/>
</dbReference>
<feature type="transmembrane region" description="Helical" evidence="10">
    <location>
        <begin position="49"/>
        <end position="69"/>
    </location>
</feature>
<evidence type="ECO:0000256" key="7">
    <source>
        <dbReference type="ARBA" id="ARBA00022737"/>
    </source>
</evidence>
<reference evidence="12 13" key="1">
    <citation type="submission" date="2018-04" db="EMBL/GenBank/DDBJ databases">
        <authorList>
            <person name="Vogel A."/>
        </authorList>
    </citation>
    <scope>NUCLEOTIDE SEQUENCE [LARGE SCALE GENOMIC DNA]</scope>
</reference>
<dbReference type="EMBL" id="OOIL02001822">
    <property type="protein sequence ID" value="VFQ78654.1"/>
    <property type="molecule type" value="Genomic_DNA"/>
</dbReference>
<feature type="transmembrane region" description="Helical" evidence="10">
    <location>
        <begin position="108"/>
        <end position="129"/>
    </location>
</feature>
<feature type="transmembrane region" description="Helical" evidence="10">
    <location>
        <begin position="135"/>
        <end position="157"/>
    </location>
</feature>
<name>A0A484LQT5_9ASTE</name>
<accession>A0A484LQT5</accession>
<keyword evidence="3 10" id="KW-0813">Transport</keyword>
<evidence type="ECO:0000256" key="5">
    <source>
        <dbReference type="ARBA" id="ARBA00022597"/>
    </source>
</evidence>
<comment type="function">
    <text evidence="10">Mediates both low-affinity uptake and efflux of sugar across the membrane.</text>
</comment>
<keyword evidence="7" id="KW-0677">Repeat</keyword>
<evidence type="ECO:0000256" key="6">
    <source>
        <dbReference type="ARBA" id="ARBA00022692"/>
    </source>
</evidence>
<gene>
    <name evidence="12" type="ORF">CCAM_LOCUS20430</name>
</gene>
<dbReference type="Proteomes" id="UP000595140">
    <property type="component" value="Unassembled WGS sequence"/>
</dbReference>
<keyword evidence="9 10" id="KW-0472">Membrane</keyword>
<keyword evidence="13" id="KW-1185">Reference proteome</keyword>
<evidence type="ECO:0000256" key="2">
    <source>
        <dbReference type="ARBA" id="ARBA00007809"/>
    </source>
</evidence>
<proteinExistence type="inferred from homology"/>
<keyword evidence="5 10" id="KW-0762">Sugar transport</keyword>
<comment type="caution">
    <text evidence="10">Lacks conserved residue(s) required for the propagation of feature annotation.</text>
</comment>
<dbReference type="GO" id="GO:0051119">
    <property type="term" value="F:sugar transmembrane transporter activity"/>
    <property type="evidence" value="ECO:0007669"/>
    <property type="project" value="InterPro"/>
</dbReference>
<evidence type="ECO:0000256" key="9">
    <source>
        <dbReference type="ARBA" id="ARBA00023136"/>
    </source>
</evidence>
<dbReference type="PANTHER" id="PTHR10791:SF157">
    <property type="entry name" value="BIDIRECTIONAL SUGAR TRANSPORTER SWEET"/>
    <property type="match status" value="1"/>
</dbReference>
<evidence type="ECO:0000256" key="4">
    <source>
        <dbReference type="ARBA" id="ARBA00022475"/>
    </source>
</evidence>
<evidence type="ECO:0000313" key="12">
    <source>
        <dbReference type="EMBL" id="VFQ78654.1"/>
    </source>
</evidence>
<evidence type="ECO:0000256" key="1">
    <source>
        <dbReference type="ARBA" id="ARBA00004651"/>
    </source>
</evidence>
<dbReference type="InterPro" id="IPR047664">
    <property type="entry name" value="SWEET"/>
</dbReference>
<dbReference type="Gene3D" id="1.20.1280.290">
    <property type="match status" value="1"/>
</dbReference>
<evidence type="ECO:0000256" key="10">
    <source>
        <dbReference type="RuleBase" id="RU910715"/>
    </source>
</evidence>
<sequence>MLYLYYANIKKNMVLIITINSFGIAIETIYLAAFMLYAAKDARIFTFKVLVLFNFGAMGVAVGLTYMLLDGHLRITIVGWICAIFSICVFAAPLSIMRKVIRTKSVKYMPFTLSLALTLSAIVWLQYGLLIHDYYVAMPNVLGFIFGMAQMILYAIYKKTPSRTRGVLQQQHPPQPTIDSKNGDDITVTVDDMNEAVEMMQLESTAKGGGENDEGSHIRNNDDDIITTAA</sequence>
<feature type="region of interest" description="Disordered" evidence="11">
    <location>
        <begin position="205"/>
        <end position="230"/>
    </location>
</feature>
<feature type="transmembrane region" description="Helical" evidence="10">
    <location>
        <begin position="75"/>
        <end position="96"/>
    </location>
</feature>
<keyword evidence="8 10" id="KW-1133">Transmembrane helix</keyword>
<evidence type="ECO:0000256" key="11">
    <source>
        <dbReference type="SAM" id="MobiDB-lite"/>
    </source>
</evidence>
<dbReference type="GO" id="GO:0005886">
    <property type="term" value="C:plasma membrane"/>
    <property type="evidence" value="ECO:0007669"/>
    <property type="project" value="UniProtKB-SubCell"/>
</dbReference>
<protein>
    <recommendedName>
        <fullName evidence="10">Bidirectional sugar transporter SWEET</fullName>
    </recommendedName>
</protein>
<organism evidence="12 13">
    <name type="scientific">Cuscuta campestris</name>
    <dbReference type="NCBI Taxonomy" id="132261"/>
    <lineage>
        <taxon>Eukaryota</taxon>
        <taxon>Viridiplantae</taxon>
        <taxon>Streptophyta</taxon>
        <taxon>Embryophyta</taxon>
        <taxon>Tracheophyta</taxon>
        <taxon>Spermatophyta</taxon>
        <taxon>Magnoliopsida</taxon>
        <taxon>eudicotyledons</taxon>
        <taxon>Gunneridae</taxon>
        <taxon>Pentapetalae</taxon>
        <taxon>asterids</taxon>
        <taxon>lamiids</taxon>
        <taxon>Solanales</taxon>
        <taxon>Convolvulaceae</taxon>
        <taxon>Cuscuteae</taxon>
        <taxon>Cuscuta</taxon>
        <taxon>Cuscuta subgen. Grammica</taxon>
        <taxon>Cuscuta sect. Cleistogrammica</taxon>
    </lineage>
</organism>
<dbReference type="OrthoDB" id="409725at2759"/>